<evidence type="ECO:0000256" key="1">
    <source>
        <dbReference type="ARBA" id="ARBA00022553"/>
    </source>
</evidence>
<dbReference type="InterPro" id="IPR016032">
    <property type="entry name" value="Sig_transdc_resp-reg_C-effctor"/>
</dbReference>
<dbReference type="Pfam" id="PF00072">
    <property type="entry name" value="Response_reg"/>
    <property type="match status" value="1"/>
</dbReference>
<sequence length="219" mass="24278">MRIMILDDSGIFRRGLRLLLEATGLEVLRDVGEAEALLRHMAQQQPDVCVLDVRMPPSFTDEGVRAAEEIRERWPAVGLLLLSTYAETTWAERLLLDDHGGVGYLLKDRVDNAADLLGALRRVADGGTALDPEIVAALVRRKRLSGQLDSLTDRERRVLELMAQGMSNAGIGRDLFVSGKTVETYVAAVFCKLHLTGKDVDRDRNRRVLAVLTYLQLAG</sequence>
<feature type="domain" description="Response regulatory" evidence="7">
    <location>
        <begin position="2"/>
        <end position="122"/>
    </location>
</feature>
<reference evidence="8 9" key="1">
    <citation type="submission" date="2020-05" db="EMBL/GenBank/DDBJ databases">
        <authorList>
            <person name="Mo P."/>
        </authorList>
    </citation>
    <scope>NUCLEOTIDE SEQUENCE [LARGE SCALE GENOMIC DNA]</scope>
    <source>
        <strain evidence="8 9">Gen01</strain>
    </source>
</reference>
<dbReference type="InterPro" id="IPR039420">
    <property type="entry name" value="WalR-like"/>
</dbReference>
<gene>
    <name evidence="8" type="ORF">HOP40_04455</name>
</gene>
<dbReference type="InterPro" id="IPR058245">
    <property type="entry name" value="NreC/VraR/RcsB-like_REC"/>
</dbReference>
<dbReference type="Gene3D" id="3.40.50.2300">
    <property type="match status" value="1"/>
</dbReference>
<dbReference type="GO" id="GO:0000160">
    <property type="term" value="P:phosphorelay signal transduction system"/>
    <property type="evidence" value="ECO:0007669"/>
    <property type="project" value="InterPro"/>
</dbReference>
<dbReference type="SMART" id="SM00421">
    <property type="entry name" value="HTH_LUXR"/>
    <property type="match status" value="1"/>
</dbReference>
<dbReference type="InterPro" id="IPR000792">
    <property type="entry name" value="Tscrpt_reg_LuxR_C"/>
</dbReference>
<dbReference type="Proteomes" id="UP000505377">
    <property type="component" value="Chromosome"/>
</dbReference>
<dbReference type="KEGG" id="pbro:HOP40_04455"/>
<evidence type="ECO:0000256" key="5">
    <source>
        <dbReference type="PROSITE-ProRule" id="PRU00169"/>
    </source>
</evidence>
<keyword evidence="2" id="KW-0805">Transcription regulation</keyword>
<evidence type="ECO:0000256" key="2">
    <source>
        <dbReference type="ARBA" id="ARBA00023015"/>
    </source>
</evidence>
<dbReference type="SMART" id="SM00448">
    <property type="entry name" value="REC"/>
    <property type="match status" value="1"/>
</dbReference>
<dbReference type="AlphaFoldDB" id="A0A6M6JEB4"/>
<protein>
    <submittedName>
        <fullName evidence="8">Response regulator transcription factor</fullName>
    </submittedName>
</protein>
<evidence type="ECO:0000313" key="9">
    <source>
        <dbReference type="Proteomes" id="UP000505377"/>
    </source>
</evidence>
<dbReference type="SUPFAM" id="SSF46894">
    <property type="entry name" value="C-terminal effector domain of the bipartite response regulators"/>
    <property type="match status" value="1"/>
</dbReference>
<keyword evidence="1 5" id="KW-0597">Phosphoprotein</keyword>
<dbReference type="PANTHER" id="PTHR43214">
    <property type="entry name" value="TWO-COMPONENT RESPONSE REGULATOR"/>
    <property type="match status" value="1"/>
</dbReference>
<dbReference type="EMBL" id="CP053564">
    <property type="protein sequence ID" value="QJY45172.1"/>
    <property type="molecule type" value="Genomic_DNA"/>
</dbReference>
<keyword evidence="9" id="KW-1185">Reference proteome</keyword>
<evidence type="ECO:0000259" key="6">
    <source>
        <dbReference type="PROSITE" id="PS50043"/>
    </source>
</evidence>
<feature type="modified residue" description="4-aspartylphosphate" evidence="5">
    <location>
        <position position="52"/>
    </location>
</feature>
<dbReference type="InterPro" id="IPR001789">
    <property type="entry name" value="Sig_transdc_resp-reg_receiver"/>
</dbReference>
<dbReference type="Pfam" id="PF00196">
    <property type="entry name" value="GerE"/>
    <property type="match status" value="1"/>
</dbReference>
<accession>A0A6M6JEB4</accession>
<dbReference type="SUPFAM" id="SSF52172">
    <property type="entry name" value="CheY-like"/>
    <property type="match status" value="1"/>
</dbReference>
<keyword evidence="3" id="KW-0238">DNA-binding</keyword>
<organism evidence="8 9">
    <name type="scientific">Pseudonocardia broussonetiae</name>
    <dbReference type="NCBI Taxonomy" id="2736640"/>
    <lineage>
        <taxon>Bacteria</taxon>
        <taxon>Bacillati</taxon>
        <taxon>Actinomycetota</taxon>
        <taxon>Actinomycetes</taxon>
        <taxon>Pseudonocardiales</taxon>
        <taxon>Pseudonocardiaceae</taxon>
        <taxon>Pseudonocardia</taxon>
    </lineage>
</organism>
<dbReference type="CDD" id="cd06170">
    <property type="entry name" value="LuxR_C_like"/>
    <property type="match status" value="1"/>
</dbReference>
<name>A0A6M6JEB4_9PSEU</name>
<dbReference type="PROSITE" id="PS50043">
    <property type="entry name" value="HTH_LUXR_2"/>
    <property type="match status" value="1"/>
</dbReference>
<dbReference type="RefSeq" id="WP_172154910.1">
    <property type="nucleotide sequence ID" value="NZ_CP053564.1"/>
</dbReference>
<dbReference type="CDD" id="cd17535">
    <property type="entry name" value="REC_NarL-like"/>
    <property type="match status" value="1"/>
</dbReference>
<proteinExistence type="predicted"/>
<dbReference type="InterPro" id="IPR011006">
    <property type="entry name" value="CheY-like_superfamily"/>
</dbReference>
<evidence type="ECO:0000259" key="7">
    <source>
        <dbReference type="PROSITE" id="PS50110"/>
    </source>
</evidence>
<dbReference type="GO" id="GO:0006355">
    <property type="term" value="P:regulation of DNA-templated transcription"/>
    <property type="evidence" value="ECO:0007669"/>
    <property type="project" value="InterPro"/>
</dbReference>
<evidence type="ECO:0000256" key="4">
    <source>
        <dbReference type="ARBA" id="ARBA00023163"/>
    </source>
</evidence>
<dbReference type="PROSITE" id="PS50110">
    <property type="entry name" value="RESPONSE_REGULATORY"/>
    <property type="match status" value="1"/>
</dbReference>
<evidence type="ECO:0000313" key="8">
    <source>
        <dbReference type="EMBL" id="QJY45172.1"/>
    </source>
</evidence>
<keyword evidence="4" id="KW-0804">Transcription</keyword>
<dbReference type="PANTHER" id="PTHR43214:SF24">
    <property type="entry name" value="TRANSCRIPTIONAL REGULATORY PROTEIN NARL-RELATED"/>
    <property type="match status" value="1"/>
</dbReference>
<dbReference type="GO" id="GO:0003677">
    <property type="term" value="F:DNA binding"/>
    <property type="evidence" value="ECO:0007669"/>
    <property type="project" value="UniProtKB-KW"/>
</dbReference>
<dbReference type="PROSITE" id="PS00622">
    <property type="entry name" value="HTH_LUXR_1"/>
    <property type="match status" value="1"/>
</dbReference>
<evidence type="ECO:0000256" key="3">
    <source>
        <dbReference type="ARBA" id="ARBA00023125"/>
    </source>
</evidence>
<dbReference type="PRINTS" id="PR00038">
    <property type="entry name" value="HTHLUXR"/>
</dbReference>
<feature type="domain" description="HTH luxR-type" evidence="6">
    <location>
        <begin position="144"/>
        <end position="217"/>
    </location>
</feature>